<keyword evidence="1" id="KW-0472">Membrane</keyword>
<dbReference type="InterPro" id="IPR027417">
    <property type="entry name" value="P-loop_NTPase"/>
</dbReference>
<organism evidence="2">
    <name type="scientific">Homalodisca liturata</name>
    <dbReference type="NCBI Taxonomy" id="320908"/>
    <lineage>
        <taxon>Eukaryota</taxon>
        <taxon>Metazoa</taxon>
        <taxon>Ecdysozoa</taxon>
        <taxon>Arthropoda</taxon>
        <taxon>Hexapoda</taxon>
        <taxon>Insecta</taxon>
        <taxon>Pterygota</taxon>
        <taxon>Neoptera</taxon>
        <taxon>Paraneoptera</taxon>
        <taxon>Hemiptera</taxon>
        <taxon>Auchenorrhyncha</taxon>
        <taxon>Membracoidea</taxon>
        <taxon>Cicadellidae</taxon>
        <taxon>Cicadellinae</taxon>
        <taxon>Proconiini</taxon>
        <taxon>Homalodisca</taxon>
    </lineage>
</organism>
<gene>
    <name evidence="2" type="ORF">g.16975</name>
</gene>
<sequence length="320" mass="37470">MSLFHLCFRAKHIRSWICPELFRHCMLPSVMLWGSFVIIVATVTNYDELDTIPFENCTSTNLIHLSDDVLKNRLQQYGVHYNIQSVLDVLRHSKFRSDEAVQVLMLKYEEAKQVSPKFLPEPLRRHPIIAVDGFFTHGRAMITKMISNSLNGRRLQLPTRNINRLRKYFNNDVLRKHFYSLSKYLGAHVAMHYCRTAPVILERYWHDQAVYVMARSFEGLIPAKSTVYEFPKDLLRPDFIFFINGALNPKLYNESTASRHIHNALTVKMVEVYRRMRNPAPIEIFPPSMPEVMGQKMLDILEEKMKGNFCPKPDRKPIEN</sequence>
<evidence type="ECO:0000313" key="2">
    <source>
        <dbReference type="EMBL" id="JAS74597.1"/>
    </source>
</evidence>
<dbReference type="EMBL" id="GECU01033109">
    <property type="protein sequence ID" value="JAS74597.1"/>
    <property type="molecule type" value="Transcribed_RNA"/>
</dbReference>
<evidence type="ECO:0000256" key="1">
    <source>
        <dbReference type="SAM" id="Phobius"/>
    </source>
</evidence>
<dbReference type="Gene3D" id="3.40.50.300">
    <property type="entry name" value="P-loop containing nucleotide triphosphate hydrolases"/>
    <property type="match status" value="1"/>
</dbReference>
<keyword evidence="1" id="KW-0812">Transmembrane</keyword>
<name>A0A1B6HIT7_9HEMI</name>
<reference evidence="2" key="1">
    <citation type="submission" date="2015-11" db="EMBL/GenBank/DDBJ databases">
        <title>De novo transcriptome assembly of four potential Pierce s Disease insect vectors from Arizona vineyards.</title>
        <authorList>
            <person name="Tassone E.E."/>
        </authorList>
    </citation>
    <scope>NUCLEOTIDE SEQUENCE</scope>
</reference>
<protein>
    <recommendedName>
        <fullName evidence="3">Thymidylate kinase-like domain-containing protein</fullName>
    </recommendedName>
</protein>
<feature type="transmembrane region" description="Helical" evidence="1">
    <location>
        <begin position="21"/>
        <end position="43"/>
    </location>
</feature>
<proteinExistence type="predicted"/>
<accession>A0A1B6HIT7</accession>
<evidence type="ECO:0008006" key="3">
    <source>
        <dbReference type="Google" id="ProtNLM"/>
    </source>
</evidence>
<dbReference type="AlphaFoldDB" id="A0A1B6HIT7"/>
<keyword evidence="1" id="KW-1133">Transmembrane helix</keyword>